<dbReference type="InterPro" id="IPR023198">
    <property type="entry name" value="PGP-like_dom2"/>
</dbReference>
<dbReference type="SFLD" id="SFLDG01129">
    <property type="entry name" value="C1.5:_HAD__Beta-PGM__Phosphata"/>
    <property type="match status" value="1"/>
</dbReference>
<dbReference type="NCBIfam" id="TIGR01509">
    <property type="entry name" value="HAD-SF-IA-v3"/>
    <property type="match status" value="1"/>
</dbReference>
<reference evidence="2" key="1">
    <citation type="journal article" date="2019" name="Int. J. Syst. Evol. Microbiol.">
        <title>The Global Catalogue of Microorganisms (GCM) 10K type strain sequencing project: providing services to taxonomists for standard genome sequencing and annotation.</title>
        <authorList>
            <consortium name="The Broad Institute Genomics Platform"/>
            <consortium name="The Broad Institute Genome Sequencing Center for Infectious Disease"/>
            <person name="Wu L."/>
            <person name="Ma J."/>
        </authorList>
    </citation>
    <scope>NUCLEOTIDE SEQUENCE [LARGE SCALE GENOMIC DNA]</scope>
    <source>
        <strain evidence="2">CCM 8896</strain>
    </source>
</reference>
<gene>
    <name evidence="1" type="ORF">ACFQ5M_12440</name>
</gene>
<dbReference type="PANTHER" id="PTHR43434:SF25">
    <property type="entry name" value="PHOSPHOGLYCOLATE PHOSPHATASE"/>
    <property type="match status" value="1"/>
</dbReference>
<dbReference type="Pfam" id="PF13419">
    <property type="entry name" value="HAD_2"/>
    <property type="match status" value="1"/>
</dbReference>
<dbReference type="EMBL" id="JBHTOP010000026">
    <property type="protein sequence ID" value="MFD1672910.1"/>
    <property type="molecule type" value="Genomic_DNA"/>
</dbReference>
<sequence length="207" mass="23811">MEIKNFIWDFDGTLFDTYGAILQALTQTLAEANLKFDRNELYRLVKRESVGFTTDYFGQLYGLSGEKLNKRYHEIEHQLQHEPKPYTGTKNILNMVVEKGKQNFLYTHRDDKVFDFLDQFQLKTVFTGSVTSDNDFPRKPDPSALQYLVGTYHLDPEETIMIGDRAIDIKAGKNAGVHTLYFDVDQFHDDAGADVVVSELIEIETLI</sequence>
<name>A0ABW4JCL8_9LACO</name>
<dbReference type="GO" id="GO:0016787">
    <property type="term" value="F:hydrolase activity"/>
    <property type="evidence" value="ECO:0007669"/>
    <property type="project" value="UniProtKB-KW"/>
</dbReference>
<dbReference type="NCBIfam" id="TIGR01549">
    <property type="entry name" value="HAD-SF-IA-v1"/>
    <property type="match status" value="1"/>
</dbReference>
<keyword evidence="1" id="KW-0378">Hydrolase</keyword>
<dbReference type="InterPro" id="IPR041492">
    <property type="entry name" value="HAD_2"/>
</dbReference>
<dbReference type="InterPro" id="IPR023214">
    <property type="entry name" value="HAD_sf"/>
</dbReference>
<dbReference type="Gene3D" id="1.10.150.240">
    <property type="entry name" value="Putative phosphatase, domain 2"/>
    <property type="match status" value="1"/>
</dbReference>
<dbReference type="Proteomes" id="UP001597267">
    <property type="component" value="Unassembled WGS sequence"/>
</dbReference>
<dbReference type="RefSeq" id="WP_125712889.1">
    <property type="nucleotide sequence ID" value="NZ_JBHTOP010000026.1"/>
</dbReference>
<dbReference type="InterPro" id="IPR050155">
    <property type="entry name" value="HAD-like_hydrolase_sf"/>
</dbReference>
<accession>A0ABW4JCL8</accession>
<dbReference type="SUPFAM" id="SSF56784">
    <property type="entry name" value="HAD-like"/>
    <property type="match status" value="1"/>
</dbReference>
<comment type="caution">
    <text evidence="1">The sequence shown here is derived from an EMBL/GenBank/DDBJ whole genome shotgun (WGS) entry which is preliminary data.</text>
</comment>
<dbReference type="SFLD" id="SFLDS00003">
    <property type="entry name" value="Haloacid_Dehalogenase"/>
    <property type="match status" value="1"/>
</dbReference>
<keyword evidence="2" id="KW-1185">Reference proteome</keyword>
<dbReference type="Gene3D" id="3.40.50.1000">
    <property type="entry name" value="HAD superfamily/HAD-like"/>
    <property type="match status" value="1"/>
</dbReference>
<dbReference type="InterPro" id="IPR006439">
    <property type="entry name" value="HAD-SF_hydro_IA"/>
</dbReference>
<dbReference type="InterPro" id="IPR036412">
    <property type="entry name" value="HAD-like_sf"/>
</dbReference>
<dbReference type="PANTHER" id="PTHR43434">
    <property type="entry name" value="PHOSPHOGLYCOLATE PHOSPHATASE"/>
    <property type="match status" value="1"/>
</dbReference>
<evidence type="ECO:0000313" key="1">
    <source>
        <dbReference type="EMBL" id="MFD1672910.1"/>
    </source>
</evidence>
<evidence type="ECO:0000313" key="2">
    <source>
        <dbReference type="Proteomes" id="UP001597267"/>
    </source>
</evidence>
<proteinExistence type="predicted"/>
<organism evidence="1 2">
    <name type="scientific">Agrilactobacillus yilanensis</name>
    <dbReference type="NCBI Taxonomy" id="2485997"/>
    <lineage>
        <taxon>Bacteria</taxon>
        <taxon>Bacillati</taxon>
        <taxon>Bacillota</taxon>
        <taxon>Bacilli</taxon>
        <taxon>Lactobacillales</taxon>
        <taxon>Lactobacillaceae</taxon>
        <taxon>Agrilactobacillus</taxon>
    </lineage>
</organism>
<protein>
    <submittedName>
        <fullName evidence="1">HAD-IA family hydrolase</fullName>
    </submittedName>
</protein>